<evidence type="ECO:0000313" key="3">
    <source>
        <dbReference type="Proteomes" id="UP000730481"/>
    </source>
</evidence>
<gene>
    <name evidence="2" type="ORF">FBEOM_6066</name>
</gene>
<reference evidence="2" key="2">
    <citation type="submission" date="2020-02" db="EMBL/GenBank/DDBJ databases">
        <title>Identification and distribution of gene clusters putatively required for synthesis of sphingolipid metabolism inhibitors in phylogenetically diverse species of the filamentous fungus Fusarium.</title>
        <authorList>
            <person name="Kim H.-S."/>
            <person name="Busman M."/>
            <person name="Brown D.W."/>
            <person name="Divon H."/>
            <person name="Uhlig S."/>
            <person name="Proctor R.H."/>
        </authorList>
    </citation>
    <scope>NUCLEOTIDE SEQUENCE</scope>
    <source>
        <strain evidence="2">NRRL 25174</strain>
    </source>
</reference>
<comment type="caution">
    <text evidence="2">The sequence shown here is derived from an EMBL/GenBank/DDBJ whole genome shotgun (WGS) entry which is preliminary data.</text>
</comment>
<feature type="compositionally biased region" description="Polar residues" evidence="1">
    <location>
        <begin position="126"/>
        <end position="137"/>
    </location>
</feature>
<feature type="region of interest" description="Disordered" evidence="1">
    <location>
        <begin position="219"/>
        <end position="245"/>
    </location>
</feature>
<feature type="compositionally biased region" description="Polar residues" evidence="1">
    <location>
        <begin position="16"/>
        <end position="46"/>
    </location>
</feature>
<dbReference type="EMBL" id="PVQB02000252">
    <property type="protein sequence ID" value="KAF4340027.1"/>
    <property type="molecule type" value="Genomic_DNA"/>
</dbReference>
<reference evidence="2" key="1">
    <citation type="journal article" date="2017" name="Mycologia">
        <title>Fusarium algeriense, sp. nov., a novel toxigenic crown rot pathogen of durum wheat from Algeria is nested in the Fusarium burgessii species complex.</title>
        <authorList>
            <person name="Laraba I."/>
            <person name="Keddad A."/>
            <person name="Boureghda H."/>
            <person name="Abdallah N."/>
            <person name="Vaughan M.M."/>
            <person name="Proctor R.H."/>
            <person name="Busman M."/>
            <person name="O'Donnell K."/>
        </authorList>
    </citation>
    <scope>NUCLEOTIDE SEQUENCE</scope>
    <source>
        <strain evidence="2">NRRL 25174</strain>
    </source>
</reference>
<dbReference type="AlphaFoldDB" id="A0A9P5ALG9"/>
<keyword evidence="3" id="KW-1185">Reference proteome</keyword>
<dbReference type="Proteomes" id="UP000730481">
    <property type="component" value="Unassembled WGS sequence"/>
</dbReference>
<accession>A0A9P5ALG9</accession>
<feature type="region of interest" description="Disordered" evidence="1">
    <location>
        <begin position="1"/>
        <end position="101"/>
    </location>
</feature>
<evidence type="ECO:0000256" key="1">
    <source>
        <dbReference type="SAM" id="MobiDB-lite"/>
    </source>
</evidence>
<feature type="compositionally biased region" description="Low complexity" evidence="1">
    <location>
        <begin position="144"/>
        <end position="161"/>
    </location>
</feature>
<feature type="region of interest" description="Disordered" evidence="1">
    <location>
        <begin position="126"/>
        <end position="163"/>
    </location>
</feature>
<proteinExistence type="predicted"/>
<organism evidence="2 3">
    <name type="scientific">Fusarium beomiforme</name>
    <dbReference type="NCBI Taxonomy" id="44412"/>
    <lineage>
        <taxon>Eukaryota</taxon>
        <taxon>Fungi</taxon>
        <taxon>Dikarya</taxon>
        <taxon>Ascomycota</taxon>
        <taxon>Pezizomycotina</taxon>
        <taxon>Sordariomycetes</taxon>
        <taxon>Hypocreomycetidae</taxon>
        <taxon>Hypocreales</taxon>
        <taxon>Nectriaceae</taxon>
        <taxon>Fusarium</taxon>
        <taxon>Fusarium burgessii species complex</taxon>
    </lineage>
</organism>
<evidence type="ECO:0000313" key="2">
    <source>
        <dbReference type="EMBL" id="KAF4340027.1"/>
    </source>
</evidence>
<name>A0A9P5ALG9_9HYPO</name>
<sequence length="317" mass="34265">MMSRPLSILKGDNKDPANTTYAQALTHASSAPKASSGLQRPSTSSDGYGESHGSPSGQVPQRRGLFFRGDDENILPFARAGAPSPPWKETATLHQDTSPYAPQGMSPYPSRHNGCYRAQSVGYTSSQTLASRQSQPTDPYRAPSIGSISSQVFSSPGSQPVGSYDPQRIGCLSARAQPAVPYDTQPLGSYPPPFSGSPMSPPGPFQIQRTGSFPLQAMSSPLSGPMSRPTRRSSVLNPTAGDFTAPSVSSLTPGVKIAVAKIEGRKDFKKFLAKEDERDHEEGFLEQTFNETLASSAEYSRFEKGLQERRRRYSRNK</sequence>
<protein>
    <submittedName>
        <fullName evidence="2">Uncharacterized protein</fullName>
    </submittedName>
</protein>
<dbReference type="OrthoDB" id="10495009at2759"/>